<dbReference type="Proteomes" id="UP000324897">
    <property type="component" value="Chromosome 1"/>
</dbReference>
<dbReference type="Gramene" id="TVU30339">
    <property type="protein sequence ID" value="TVU30339"/>
    <property type="gene ID" value="EJB05_21954"/>
</dbReference>
<dbReference type="EMBL" id="RWGY01000011">
    <property type="protein sequence ID" value="TVU30339.1"/>
    <property type="molecule type" value="Genomic_DNA"/>
</dbReference>
<reference evidence="2 3" key="1">
    <citation type="journal article" date="2019" name="Sci. Rep.">
        <title>A high-quality genome of Eragrostis curvula grass provides insights into Poaceae evolution and supports new strategies to enhance forage quality.</title>
        <authorList>
            <person name="Carballo J."/>
            <person name="Santos B.A.C.M."/>
            <person name="Zappacosta D."/>
            <person name="Garbus I."/>
            <person name="Selva J.P."/>
            <person name="Gallo C.A."/>
            <person name="Diaz A."/>
            <person name="Albertini E."/>
            <person name="Caccamo M."/>
            <person name="Echenique V."/>
        </authorList>
    </citation>
    <scope>NUCLEOTIDE SEQUENCE [LARGE SCALE GENOMIC DNA]</scope>
    <source>
        <strain evidence="3">cv. Victoria</strain>
        <tissue evidence="2">Leaf</tissue>
    </source>
</reference>
<evidence type="ECO:0000313" key="2">
    <source>
        <dbReference type="EMBL" id="TVU30339.1"/>
    </source>
</evidence>
<feature type="signal peptide" evidence="1">
    <location>
        <begin position="1"/>
        <end position="31"/>
    </location>
</feature>
<feature type="chain" id="PRO_5023847173" description="Embryo surrounding factor 1 brassicaceae domain-containing protein" evidence="1">
    <location>
        <begin position="32"/>
        <end position="129"/>
    </location>
</feature>
<evidence type="ECO:0000256" key="1">
    <source>
        <dbReference type="SAM" id="SignalP"/>
    </source>
</evidence>
<comment type="caution">
    <text evidence="2">The sequence shown here is derived from an EMBL/GenBank/DDBJ whole genome shotgun (WGS) entry which is preliminary data.</text>
</comment>
<keyword evidence="1" id="KW-0732">Signal</keyword>
<protein>
    <recommendedName>
        <fullName evidence="4">Embryo surrounding factor 1 brassicaceae domain-containing protein</fullName>
    </recommendedName>
</protein>
<dbReference type="AlphaFoldDB" id="A0A5J9V2H8"/>
<evidence type="ECO:0008006" key="4">
    <source>
        <dbReference type="Google" id="ProtNLM"/>
    </source>
</evidence>
<accession>A0A5J9V2H8</accession>
<keyword evidence="3" id="KW-1185">Reference proteome</keyword>
<sequence length="129" mass="14236">MKDSGCGGQFCLMTMLLSAVLFGTLALPAQSARPLLPEAKKTVATAVRSVNESKLHLIFCVSGHCDYWGGWKECHCCGDVERKENCYHTMDECREKCPNCHPTCPLRLHIQSAMEGLAVQALRNGTLHK</sequence>
<dbReference type="OrthoDB" id="691434at2759"/>
<evidence type="ECO:0000313" key="3">
    <source>
        <dbReference type="Proteomes" id="UP000324897"/>
    </source>
</evidence>
<proteinExistence type="predicted"/>
<gene>
    <name evidence="2" type="ORF">EJB05_21954</name>
</gene>
<name>A0A5J9V2H8_9POAL</name>
<organism evidence="2 3">
    <name type="scientific">Eragrostis curvula</name>
    <name type="common">weeping love grass</name>
    <dbReference type="NCBI Taxonomy" id="38414"/>
    <lineage>
        <taxon>Eukaryota</taxon>
        <taxon>Viridiplantae</taxon>
        <taxon>Streptophyta</taxon>
        <taxon>Embryophyta</taxon>
        <taxon>Tracheophyta</taxon>
        <taxon>Spermatophyta</taxon>
        <taxon>Magnoliopsida</taxon>
        <taxon>Liliopsida</taxon>
        <taxon>Poales</taxon>
        <taxon>Poaceae</taxon>
        <taxon>PACMAD clade</taxon>
        <taxon>Chloridoideae</taxon>
        <taxon>Eragrostideae</taxon>
        <taxon>Eragrostidinae</taxon>
        <taxon>Eragrostis</taxon>
    </lineage>
</organism>